<sequence length="31" mass="3559">MSLACEQLRDITVALISRIYHCKEPGPCTFY</sequence>
<dbReference type="AlphaFoldDB" id="A0A0E9XWY6"/>
<dbReference type="EMBL" id="GBXM01002232">
    <property type="protein sequence ID" value="JAI06346.1"/>
    <property type="molecule type" value="Transcribed_RNA"/>
</dbReference>
<evidence type="ECO:0000313" key="1">
    <source>
        <dbReference type="EMBL" id="JAI06346.1"/>
    </source>
</evidence>
<name>A0A0E9XWY6_ANGAN</name>
<organism evidence="1">
    <name type="scientific">Anguilla anguilla</name>
    <name type="common">European freshwater eel</name>
    <name type="synonym">Muraena anguilla</name>
    <dbReference type="NCBI Taxonomy" id="7936"/>
    <lineage>
        <taxon>Eukaryota</taxon>
        <taxon>Metazoa</taxon>
        <taxon>Chordata</taxon>
        <taxon>Craniata</taxon>
        <taxon>Vertebrata</taxon>
        <taxon>Euteleostomi</taxon>
        <taxon>Actinopterygii</taxon>
        <taxon>Neopterygii</taxon>
        <taxon>Teleostei</taxon>
        <taxon>Anguilliformes</taxon>
        <taxon>Anguillidae</taxon>
        <taxon>Anguilla</taxon>
    </lineage>
</organism>
<proteinExistence type="predicted"/>
<reference evidence="1" key="1">
    <citation type="submission" date="2014-11" db="EMBL/GenBank/DDBJ databases">
        <authorList>
            <person name="Amaro Gonzalez C."/>
        </authorList>
    </citation>
    <scope>NUCLEOTIDE SEQUENCE</scope>
</reference>
<reference evidence="1" key="2">
    <citation type="journal article" date="2015" name="Fish Shellfish Immunol.">
        <title>Early steps in the European eel (Anguilla anguilla)-Vibrio vulnificus interaction in the gills: Role of the RtxA13 toxin.</title>
        <authorList>
            <person name="Callol A."/>
            <person name="Pajuelo D."/>
            <person name="Ebbesson L."/>
            <person name="Teles M."/>
            <person name="MacKenzie S."/>
            <person name="Amaro C."/>
        </authorList>
    </citation>
    <scope>NUCLEOTIDE SEQUENCE</scope>
</reference>
<protein>
    <submittedName>
        <fullName evidence="1">Uncharacterized protein</fullName>
    </submittedName>
</protein>
<accession>A0A0E9XWY6</accession>